<dbReference type="SUPFAM" id="SSF51905">
    <property type="entry name" value="FAD/NAD(P)-binding domain"/>
    <property type="match status" value="1"/>
</dbReference>
<dbReference type="PANTHER" id="PTHR43876">
    <property type="entry name" value="UBIQUINONE BIOSYNTHESIS MONOOXYGENASE COQ6, MITOCHONDRIAL"/>
    <property type="match status" value="1"/>
</dbReference>
<comment type="similarity">
    <text evidence="3">Belongs to the UbiH/COQ6 family.</text>
</comment>
<keyword evidence="10" id="KW-1185">Reference proteome</keyword>
<evidence type="ECO:0000256" key="5">
    <source>
        <dbReference type="ARBA" id="ARBA00022827"/>
    </source>
</evidence>
<evidence type="ECO:0000256" key="6">
    <source>
        <dbReference type="ARBA" id="ARBA00023002"/>
    </source>
</evidence>
<evidence type="ECO:0000256" key="7">
    <source>
        <dbReference type="ARBA" id="ARBA00023033"/>
    </source>
</evidence>
<dbReference type="NCBIfam" id="TIGR01988">
    <property type="entry name" value="Ubi-OHases"/>
    <property type="match status" value="1"/>
</dbReference>
<evidence type="ECO:0000256" key="2">
    <source>
        <dbReference type="ARBA" id="ARBA00004749"/>
    </source>
</evidence>
<dbReference type="PANTHER" id="PTHR43876:SF7">
    <property type="entry name" value="UBIQUINONE BIOSYNTHESIS MONOOXYGENASE COQ6, MITOCHONDRIAL"/>
    <property type="match status" value="1"/>
</dbReference>
<evidence type="ECO:0000259" key="8">
    <source>
        <dbReference type="Pfam" id="PF01494"/>
    </source>
</evidence>
<dbReference type="InterPro" id="IPR002938">
    <property type="entry name" value="FAD-bd"/>
</dbReference>
<proteinExistence type="inferred from homology"/>
<dbReference type="InterPro" id="IPR036188">
    <property type="entry name" value="FAD/NAD-bd_sf"/>
</dbReference>
<comment type="cofactor">
    <cofactor evidence="1">
        <name>FAD</name>
        <dbReference type="ChEBI" id="CHEBI:57692"/>
    </cofactor>
</comment>
<evidence type="ECO:0000256" key="3">
    <source>
        <dbReference type="ARBA" id="ARBA00005349"/>
    </source>
</evidence>
<gene>
    <name evidence="9" type="ORF">H0484_10585</name>
</gene>
<accession>A0ABS8CDR8</accession>
<dbReference type="InterPro" id="IPR051205">
    <property type="entry name" value="UbiH/COQ6_monooxygenase"/>
</dbReference>
<keyword evidence="4" id="KW-0285">Flavoprotein</keyword>
<evidence type="ECO:0000256" key="1">
    <source>
        <dbReference type="ARBA" id="ARBA00001974"/>
    </source>
</evidence>
<name>A0ABS8CDR8_9BURK</name>
<keyword evidence="5" id="KW-0274">FAD</keyword>
<dbReference type="Pfam" id="PF01494">
    <property type="entry name" value="FAD_binding_3"/>
    <property type="match status" value="1"/>
</dbReference>
<comment type="pathway">
    <text evidence="2">Cofactor biosynthesis; ubiquinone biosynthesis.</text>
</comment>
<dbReference type="PROSITE" id="PS01304">
    <property type="entry name" value="UBIH"/>
    <property type="match status" value="1"/>
</dbReference>
<comment type="caution">
    <text evidence="9">The sequence shown here is derived from an EMBL/GenBank/DDBJ whole genome shotgun (WGS) entry which is preliminary data.</text>
</comment>
<reference evidence="9 10" key="1">
    <citation type="submission" date="2020-07" db="EMBL/GenBank/DDBJ databases">
        <title>Pusillimonas sp. nov., isolated from poultry manure in Taiwan.</title>
        <authorList>
            <person name="Lin S.-Y."/>
            <person name="Tang Y.-S."/>
            <person name="Young C.-C."/>
        </authorList>
    </citation>
    <scope>NUCLEOTIDE SEQUENCE [LARGE SCALE GENOMIC DNA]</scope>
    <source>
        <strain evidence="9 10">CC-YST705</strain>
    </source>
</reference>
<keyword evidence="7 9" id="KW-0503">Monooxygenase</keyword>
<dbReference type="Gene3D" id="3.50.50.60">
    <property type="entry name" value="FAD/NAD(P)-binding domain"/>
    <property type="match status" value="2"/>
</dbReference>
<feature type="domain" description="FAD-binding" evidence="8">
    <location>
        <begin position="6"/>
        <end position="345"/>
    </location>
</feature>
<dbReference type="GO" id="GO:0004497">
    <property type="term" value="F:monooxygenase activity"/>
    <property type="evidence" value="ECO:0007669"/>
    <property type="project" value="UniProtKB-KW"/>
</dbReference>
<sequence>MKSPSIVVCGTGLVGLASALGLARAGLRPCLLGPRQAPAPAVPEHYHPRVYAVSPPAQRFLHELGAWGLLDTRRLTAVEGMQVYGDAGGSVELRAWQRMLPALAWIAESSEIERALYQALQVFGVDWVEDRFERLVQGGLITSSGRELKTPLVIGADGANSAVRQAAGITQTERDYRQMGLVTHLSAALPHGGMARQWFVDGEIVALLPMPDTAQGHQVSMVWSMETSRAQTVLAMPEQARADHVQRLLAAVTADCLGPLTVRGEVLGFALTVAQSSMVAPGVALVGDAAHRVHPLAGQGLNLGLGDVEHLLRVLVEKPALASPGDETVLRRYRRARAEPVWAMRMATDGLHRLFSTDLPPVVLGRNLGMSLVNRLPWVKQRLIAAASNN</sequence>
<evidence type="ECO:0000256" key="4">
    <source>
        <dbReference type="ARBA" id="ARBA00022630"/>
    </source>
</evidence>
<dbReference type="InterPro" id="IPR010971">
    <property type="entry name" value="UbiH/COQ6"/>
</dbReference>
<dbReference type="PRINTS" id="PR00420">
    <property type="entry name" value="RNGMNOXGNASE"/>
</dbReference>
<organism evidence="9 10">
    <name type="scientific">Mesopusillimonas faecipullorum</name>
    <dbReference type="NCBI Taxonomy" id="2755040"/>
    <lineage>
        <taxon>Bacteria</taxon>
        <taxon>Pseudomonadati</taxon>
        <taxon>Pseudomonadota</taxon>
        <taxon>Betaproteobacteria</taxon>
        <taxon>Burkholderiales</taxon>
        <taxon>Alcaligenaceae</taxon>
        <taxon>Mesopusillimonas</taxon>
    </lineage>
</organism>
<dbReference type="RefSeq" id="WP_226954616.1">
    <property type="nucleotide sequence ID" value="NZ_JACDXW010000005.1"/>
</dbReference>
<dbReference type="EMBL" id="JACDXW010000005">
    <property type="protein sequence ID" value="MCB5364192.1"/>
    <property type="molecule type" value="Genomic_DNA"/>
</dbReference>
<keyword evidence="6" id="KW-0560">Oxidoreductase</keyword>
<dbReference type="InterPro" id="IPR018168">
    <property type="entry name" value="Ubi_Hdrlase_CS"/>
</dbReference>
<evidence type="ECO:0000313" key="9">
    <source>
        <dbReference type="EMBL" id="MCB5364192.1"/>
    </source>
</evidence>
<evidence type="ECO:0000313" key="10">
    <source>
        <dbReference type="Proteomes" id="UP000776983"/>
    </source>
</evidence>
<dbReference type="Proteomes" id="UP000776983">
    <property type="component" value="Unassembled WGS sequence"/>
</dbReference>
<protein>
    <submittedName>
        <fullName evidence="9">FAD-dependent monooxygenase</fullName>
    </submittedName>
</protein>